<reference evidence="1 2" key="1">
    <citation type="submission" date="2018-11" db="EMBL/GenBank/DDBJ databases">
        <authorList>
            <consortium name="Pathogen Informatics"/>
        </authorList>
    </citation>
    <scope>NUCLEOTIDE SEQUENCE [LARGE SCALE GENOMIC DNA]</scope>
</reference>
<proteinExistence type="predicted"/>
<accession>A0A3P7Y606</accession>
<keyword evidence="2" id="KW-1185">Reference proteome</keyword>
<name>A0A183FGU9_HELPZ</name>
<evidence type="ECO:0000313" key="2">
    <source>
        <dbReference type="Proteomes" id="UP000050761"/>
    </source>
</evidence>
<reference evidence="3" key="2">
    <citation type="submission" date="2019-09" db="UniProtKB">
        <authorList>
            <consortium name="WormBaseParasite"/>
        </authorList>
    </citation>
    <scope>IDENTIFICATION</scope>
</reference>
<evidence type="ECO:0000313" key="3">
    <source>
        <dbReference type="WBParaSite" id="HPBE_0000592301-mRNA-1"/>
    </source>
</evidence>
<dbReference type="AlphaFoldDB" id="A0A183FGU9"/>
<protein>
    <submittedName>
        <fullName evidence="3">Reverse transcriptase domain-containing protein</fullName>
    </submittedName>
</protein>
<evidence type="ECO:0000313" key="1">
    <source>
        <dbReference type="EMBL" id="VDO66264.1"/>
    </source>
</evidence>
<dbReference type="WBParaSite" id="HPBE_0000592301-mRNA-1">
    <property type="protein sequence ID" value="HPBE_0000592301-mRNA-1"/>
    <property type="gene ID" value="HPBE_0000592301"/>
</dbReference>
<organism evidence="2 3">
    <name type="scientific">Heligmosomoides polygyrus</name>
    <name type="common">Parasitic roundworm</name>
    <dbReference type="NCBI Taxonomy" id="6339"/>
    <lineage>
        <taxon>Eukaryota</taxon>
        <taxon>Metazoa</taxon>
        <taxon>Ecdysozoa</taxon>
        <taxon>Nematoda</taxon>
        <taxon>Chromadorea</taxon>
        <taxon>Rhabditida</taxon>
        <taxon>Rhabditina</taxon>
        <taxon>Rhabditomorpha</taxon>
        <taxon>Strongyloidea</taxon>
        <taxon>Heligmosomidae</taxon>
        <taxon>Heligmosomoides</taxon>
    </lineage>
</organism>
<sequence length="229" mass="25003">MKDLNWDDKGYLVDGYLVDGNRISNLRFADDIVLEDDKGYLVDGKRISNLRFADDIVLISIGTIKATSSTVNGSATFASPTILFSSLPARAEVEEMLNELNVAGMKIGLDMNMSKTQEEMLNELNVAAAGRYETASVEGDDDGEGQRQGGLPDRYRFVMASIQRVTSAPADRSGSDRCSPVVIGARRLFCLASVVVALVKRTLPPAATPFRNFRHLVPIILCSSERDLP</sequence>
<dbReference type="Proteomes" id="UP000050761">
    <property type="component" value="Unassembled WGS sequence"/>
</dbReference>
<dbReference type="EMBL" id="UZAH01025564">
    <property type="protein sequence ID" value="VDO66264.1"/>
    <property type="molecule type" value="Genomic_DNA"/>
</dbReference>
<accession>A0A183FGU9</accession>
<gene>
    <name evidence="1" type="ORF">HPBE_LOCUS5924</name>
</gene>
<dbReference type="OrthoDB" id="410104at2759"/>